<dbReference type="GO" id="GO:0051213">
    <property type="term" value="F:dioxygenase activity"/>
    <property type="evidence" value="ECO:0007669"/>
    <property type="project" value="UniProtKB-KW"/>
</dbReference>
<name>A0ABS6MD68_9GAMM</name>
<comment type="caution">
    <text evidence="2">The sequence shown here is derived from an EMBL/GenBank/DDBJ whole genome shotgun (WGS) entry which is preliminary data.</text>
</comment>
<sequence>MDLFMTPDDNLLDRDGEAVYLGPVLSRPQADAALAQLLREIDWQADEVIMFGRRRLTRRKTAWHGEVALAYTYAGVTRRARPWTPLLRRLKAEVEAHAGCRFNACLLNLYHDGSEGMSWHRDNEPDLEPGAAIASLSLGAERPFMFRHRETDARVEVLLEHGSLLVMKGATQTFWQHALPVRKRIEGVRVNLTFRCMRESGH</sequence>
<dbReference type="InterPro" id="IPR005123">
    <property type="entry name" value="Oxoglu/Fe-dep_dioxygenase_dom"/>
</dbReference>
<dbReference type="Pfam" id="PF13532">
    <property type="entry name" value="2OG-FeII_Oxy_2"/>
    <property type="match status" value="1"/>
</dbReference>
<dbReference type="RefSeq" id="WP_217335651.1">
    <property type="nucleotide sequence ID" value="NZ_JAHQZT010000019.1"/>
</dbReference>
<keyword evidence="2" id="KW-0223">Dioxygenase</keyword>
<proteinExistence type="predicted"/>
<dbReference type="InterPro" id="IPR032854">
    <property type="entry name" value="ALKBH3"/>
</dbReference>
<accession>A0ABS6MD68</accession>
<dbReference type="EMBL" id="JAHQZT010000019">
    <property type="protein sequence ID" value="MBV0934242.1"/>
    <property type="molecule type" value="Genomic_DNA"/>
</dbReference>
<keyword evidence="3" id="KW-1185">Reference proteome</keyword>
<dbReference type="Proteomes" id="UP000755551">
    <property type="component" value="Unassembled WGS sequence"/>
</dbReference>
<dbReference type="PANTHER" id="PTHR31212">
    <property type="entry name" value="ALPHA-KETOGLUTARATE-DEPENDENT DIOXYGENASE ALKB HOMOLOG 3"/>
    <property type="match status" value="1"/>
</dbReference>
<feature type="domain" description="Fe2OG dioxygenase" evidence="1">
    <location>
        <begin position="101"/>
        <end position="198"/>
    </location>
</feature>
<dbReference type="PANTHER" id="PTHR31212:SF4">
    <property type="entry name" value="ALPHA-KETOGLUTARATE-DEPENDENT DIOXYGENASE ALKB HOMOLOG 3"/>
    <property type="match status" value="1"/>
</dbReference>
<evidence type="ECO:0000313" key="3">
    <source>
        <dbReference type="Proteomes" id="UP000755551"/>
    </source>
</evidence>
<evidence type="ECO:0000259" key="1">
    <source>
        <dbReference type="PROSITE" id="PS51471"/>
    </source>
</evidence>
<dbReference type="InterPro" id="IPR027450">
    <property type="entry name" value="AlkB-like"/>
</dbReference>
<gene>
    <name evidence="2" type="ORF">KTN04_12935</name>
</gene>
<protein>
    <submittedName>
        <fullName evidence="2">Alpha-ketoglutarate-dependent dioxygenase AlkB</fullName>
    </submittedName>
</protein>
<organism evidence="2 3">
    <name type="scientific">Marinobacterium weihaiense</name>
    <dbReference type="NCBI Taxonomy" id="2851016"/>
    <lineage>
        <taxon>Bacteria</taxon>
        <taxon>Pseudomonadati</taxon>
        <taxon>Pseudomonadota</taxon>
        <taxon>Gammaproteobacteria</taxon>
        <taxon>Oceanospirillales</taxon>
        <taxon>Oceanospirillaceae</taxon>
        <taxon>Marinobacterium</taxon>
    </lineage>
</organism>
<keyword evidence="2" id="KW-0560">Oxidoreductase</keyword>
<evidence type="ECO:0000313" key="2">
    <source>
        <dbReference type="EMBL" id="MBV0934242.1"/>
    </source>
</evidence>
<reference evidence="2 3" key="1">
    <citation type="submission" date="2021-06" db="EMBL/GenBank/DDBJ databases">
        <title>Bacterium isolated from marine sediment.</title>
        <authorList>
            <person name="Zhu K.-L."/>
            <person name="Du Z.-J."/>
            <person name="Liang Q.-Y."/>
        </authorList>
    </citation>
    <scope>NUCLEOTIDE SEQUENCE [LARGE SCALE GENOMIC DNA]</scope>
    <source>
        <strain evidence="2 3">A346</strain>
    </source>
</reference>
<dbReference type="PROSITE" id="PS51471">
    <property type="entry name" value="FE2OG_OXY"/>
    <property type="match status" value="1"/>
</dbReference>